<gene>
    <name evidence="5" type="ORF">ASPZODRAFT_15007</name>
</gene>
<dbReference type="Pfam" id="PF02065">
    <property type="entry name" value="Melibiase"/>
    <property type="match status" value="1"/>
</dbReference>
<dbReference type="SUPFAM" id="SSF51445">
    <property type="entry name" value="(Trans)glycosidases"/>
    <property type="match status" value="1"/>
</dbReference>
<dbReference type="CDD" id="cd14791">
    <property type="entry name" value="GH36"/>
    <property type="match status" value="1"/>
</dbReference>
<reference evidence="6" key="1">
    <citation type="journal article" date="2017" name="Genome Biol.">
        <title>Comparative genomics reveals high biological diversity and specific adaptations in the industrially and medically important fungal genus Aspergillus.</title>
        <authorList>
            <person name="de Vries R.P."/>
            <person name="Riley R."/>
            <person name="Wiebenga A."/>
            <person name="Aguilar-Osorio G."/>
            <person name="Amillis S."/>
            <person name="Uchima C.A."/>
            <person name="Anderluh G."/>
            <person name="Asadollahi M."/>
            <person name="Askin M."/>
            <person name="Barry K."/>
            <person name="Battaglia E."/>
            <person name="Bayram O."/>
            <person name="Benocci T."/>
            <person name="Braus-Stromeyer S.A."/>
            <person name="Caldana C."/>
            <person name="Canovas D."/>
            <person name="Cerqueira G.C."/>
            <person name="Chen F."/>
            <person name="Chen W."/>
            <person name="Choi C."/>
            <person name="Clum A."/>
            <person name="Dos Santos R.A."/>
            <person name="Damasio A.R."/>
            <person name="Diallinas G."/>
            <person name="Emri T."/>
            <person name="Fekete E."/>
            <person name="Flipphi M."/>
            <person name="Freyberg S."/>
            <person name="Gallo A."/>
            <person name="Gournas C."/>
            <person name="Habgood R."/>
            <person name="Hainaut M."/>
            <person name="Harispe M.L."/>
            <person name="Henrissat B."/>
            <person name="Hilden K.S."/>
            <person name="Hope R."/>
            <person name="Hossain A."/>
            <person name="Karabika E."/>
            <person name="Karaffa L."/>
            <person name="Karanyi Z."/>
            <person name="Krasevec N."/>
            <person name="Kuo A."/>
            <person name="Kusch H."/>
            <person name="LaButti K."/>
            <person name="Lagendijk E.L."/>
            <person name="Lapidus A."/>
            <person name="Levasseur A."/>
            <person name="Lindquist E."/>
            <person name="Lipzen A."/>
            <person name="Logrieco A.F."/>
            <person name="MacCabe A."/>
            <person name="Maekelae M.R."/>
            <person name="Malavazi I."/>
            <person name="Melin P."/>
            <person name="Meyer V."/>
            <person name="Mielnichuk N."/>
            <person name="Miskei M."/>
            <person name="Molnar A.P."/>
            <person name="Mule G."/>
            <person name="Ngan C.Y."/>
            <person name="Orejas M."/>
            <person name="Orosz E."/>
            <person name="Ouedraogo J.P."/>
            <person name="Overkamp K.M."/>
            <person name="Park H.-S."/>
            <person name="Perrone G."/>
            <person name="Piumi F."/>
            <person name="Punt P.J."/>
            <person name="Ram A.F."/>
            <person name="Ramon A."/>
            <person name="Rauscher S."/>
            <person name="Record E."/>
            <person name="Riano-Pachon D.M."/>
            <person name="Robert V."/>
            <person name="Roehrig J."/>
            <person name="Ruller R."/>
            <person name="Salamov A."/>
            <person name="Salih N.S."/>
            <person name="Samson R.A."/>
            <person name="Sandor E."/>
            <person name="Sanguinetti M."/>
            <person name="Schuetze T."/>
            <person name="Sepcic K."/>
            <person name="Shelest E."/>
            <person name="Sherlock G."/>
            <person name="Sophianopoulou V."/>
            <person name="Squina F.M."/>
            <person name="Sun H."/>
            <person name="Susca A."/>
            <person name="Todd R.B."/>
            <person name="Tsang A."/>
            <person name="Unkles S.E."/>
            <person name="van de Wiele N."/>
            <person name="van Rossen-Uffink D."/>
            <person name="Oliveira J.V."/>
            <person name="Vesth T.C."/>
            <person name="Visser J."/>
            <person name="Yu J.-H."/>
            <person name="Zhou M."/>
            <person name="Andersen M.R."/>
            <person name="Archer D.B."/>
            <person name="Baker S.E."/>
            <person name="Benoit I."/>
            <person name="Brakhage A.A."/>
            <person name="Braus G.H."/>
            <person name="Fischer R."/>
            <person name="Frisvad J.C."/>
            <person name="Goldman G.H."/>
            <person name="Houbraken J."/>
            <person name="Oakley B."/>
            <person name="Pocsi I."/>
            <person name="Scazzocchio C."/>
            <person name="Seiboth B."/>
            <person name="vanKuyk P.A."/>
            <person name="Wortman J."/>
            <person name="Dyer P.S."/>
            <person name="Grigoriev I.V."/>
        </authorList>
    </citation>
    <scope>NUCLEOTIDE SEQUENCE [LARGE SCALE GENOMIC DNA]</scope>
    <source>
        <strain evidence="6">CBS 506.65</strain>
    </source>
</reference>
<name>A0A1L9SKE1_9EURO</name>
<dbReference type="InterPro" id="IPR050985">
    <property type="entry name" value="Alpha-glycosidase_related"/>
</dbReference>
<dbReference type="VEuPathDB" id="FungiDB:ASPZODRAFT_15007"/>
<dbReference type="Gene3D" id="2.70.98.60">
    <property type="entry name" value="alpha-galactosidase from lactobacil brevis"/>
    <property type="match status" value="1"/>
</dbReference>
<keyword evidence="6" id="KW-1185">Reference proteome</keyword>
<evidence type="ECO:0000313" key="6">
    <source>
        <dbReference type="Proteomes" id="UP000184188"/>
    </source>
</evidence>
<dbReference type="PRINTS" id="PR00743">
    <property type="entry name" value="GLHYDRLASE36"/>
</dbReference>
<protein>
    <recommendedName>
        <fullName evidence="2">alpha-galactosidase</fullName>
        <ecNumber evidence="2">3.2.1.22</ecNumber>
    </recommendedName>
</protein>
<evidence type="ECO:0000256" key="1">
    <source>
        <dbReference type="ARBA" id="ARBA00001255"/>
    </source>
</evidence>
<dbReference type="AlphaFoldDB" id="A0A1L9SKE1"/>
<dbReference type="EC" id="3.2.1.22" evidence="2"/>
<comment type="catalytic activity">
    <reaction evidence="1">
        <text>Hydrolysis of terminal, non-reducing alpha-D-galactose residues in alpha-D-galactosides, including galactose oligosaccharides, galactomannans and galactolipids.</text>
        <dbReference type="EC" id="3.2.1.22"/>
    </reaction>
</comment>
<dbReference type="RefSeq" id="XP_022582066.1">
    <property type="nucleotide sequence ID" value="XM_022725572.1"/>
</dbReference>
<dbReference type="PANTHER" id="PTHR43053">
    <property type="entry name" value="GLYCOSIDASE FAMILY 31"/>
    <property type="match status" value="1"/>
</dbReference>
<evidence type="ECO:0000256" key="2">
    <source>
        <dbReference type="ARBA" id="ARBA00012755"/>
    </source>
</evidence>
<dbReference type="Proteomes" id="UP000184188">
    <property type="component" value="Unassembled WGS sequence"/>
</dbReference>
<dbReference type="InterPro" id="IPR017853">
    <property type="entry name" value="GH"/>
</dbReference>
<dbReference type="InterPro" id="IPR038417">
    <property type="entry name" value="Alpga-gal_N_sf"/>
</dbReference>
<dbReference type="OrthoDB" id="5795902at2759"/>
<keyword evidence="4" id="KW-0326">Glycosidase</keyword>
<organism evidence="5 6">
    <name type="scientific">Penicilliopsis zonata CBS 506.65</name>
    <dbReference type="NCBI Taxonomy" id="1073090"/>
    <lineage>
        <taxon>Eukaryota</taxon>
        <taxon>Fungi</taxon>
        <taxon>Dikarya</taxon>
        <taxon>Ascomycota</taxon>
        <taxon>Pezizomycotina</taxon>
        <taxon>Eurotiomycetes</taxon>
        <taxon>Eurotiomycetidae</taxon>
        <taxon>Eurotiales</taxon>
        <taxon>Aspergillaceae</taxon>
        <taxon>Penicilliopsis</taxon>
    </lineage>
</organism>
<evidence type="ECO:0000313" key="5">
    <source>
        <dbReference type="EMBL" id="OJJ47556.1"/>
    </source>
</evidence>
<dbReference type="InterPro" id="IPR002252">
    <property type="entry name" value="Glyco_hydro_36"/>
</dbReference>
<accession>A0A1L9SKE1</accession>
<dbReference type="GO" id="GO:0004557">
    <property type="term" value="F:alpha-galactosidase activity"/>
    <property type="evidence" value="ECO:0007669"/>
    <property type="project" value="UniProtKB-EC"/>
</dbReference>
<evidence type="ECO:0000256" key="3">
    <source>
        <dbReference type="ARBA" id="ARBA00022801"/>
    </source>
</evidence>
<dbReference type="STRING" id="1073090.A0A1L9SKE1"/>
<dbReference type="GeneID" id="34612037"/>
<dbReference type="Gene3D" id="3.20.20.70">
    <property type="entry name" value="Aldolase class I"/>
    <property type="match status" value="1"/>
</dbReference>
<sequence>MASVSRIDWQTSVLTVVITLNNGAPAIASILPTTDISSVSMTFVLPEEEIVPLASIRLVGEGNQRDKTSKALVGSYISTRLRYLSHSKDSFAGFEALDILSEDPVTKLKVTTHLRVYQGVPCLRAHTTVENGGTSDLVVSQVTSLTIGALTSGTKSWWSEFTVSSATNTWFRECQWHERTLSEVGVDHTGHYELNEGHHASFSTFGHSSRGSFSTSSYLPMGMIRRKDRPEVWLWQVENNGSWRWELGDYYNDLYLAAGGPTSIDHGWQLRLLPGQTFDSVPIAVYHGFRGANAAMGTLTEYRRRIRRPHEDNERLPVIFNDYMNCLMGDPTEEKILALLEPVKRSGAEYFVIDAGWYAEDDGWWDDVGLWEPSKSRFPSGFENLLATIRDNGLIPGLWIEPEVVGMRSILAQTLPEDAFFHEQGVRVLERGRYQLNFSHPAVRERMDSVIDKLVVQYGAGYFKFDYNIEVCYGTDTNPANPTWTNPGAGHLDHQRGYLGWVAAILDRYPHLVIENCSSGGQRLDYAMLAVHPVQSTSDQQDPVLYAAIAAAIPTAVTPEQSATWAYPQPTWNDETNALTVVNSLLGRVHLSGPLNKLCETQFALVAQGIEVYKGIRAGLKTALPFWPGGLPKWHDEWISLGMKLRDSRSVYLSVWRRRGDASTRFPISVFAGRSNVTVTMLYPTTLGGSGQWNSEESSIEVYLPTSVSARLFLLELVD</sequence>
<dbReference type="PANTHER" id="PTHR43053:SF3">
    <property type="entry name" value="ALPHA-GALACTOSIDASE C-RELATED"/>
    <property type="match status" value="1"/>
</dbReference>
<keyword evidence="3" id="KW-0378">Hydrolase</keyword>
<dbReference type="GO" id="GO:0016052">
    <property type="term" value="P:carbohydrate catabolic process"/>
    <property type="evidence" value="ECO:0007669"/>
    <property type="project" value="InterPro"/>
</dbReference>
<evidence type="ECO:0000256" key="4">
    <source>
        <dbReference type="ARBA" id="ARBA00023295"/>
    </source>
</evidence>
<dbReference type="InterPro" id="IPR013785">
    <property type="entry name" value="Aldolase_TIM"/>
</dbReference>
<dbReference type="EMBL" id="KV878340">
    <property type="protein sequence ID" value="OJJ47556.1"/>
    <property type="molecule type" value="Genomic_DNA"/>
</dbReference>
<proteinExistence type="predicted"/>